<feature type="region of interest" description="Disordered" evidence="1">
    <location>
        <begin position="37"/>
        <end position="63"/>
    </location>
</feature>
<comment type="caution">
    <text evidence="2">The sequence shown here is derived from an EMBL/GenBank/DDBJ whole genome shotgun (WGS) entry which is preliminary data.</text>
</comment>
<name>A0AAV8ZXP6_ACOGR</name>
<keyword evidence="3" id="KW-1185">Reference proteome</keyword>
<evidence type="ECO:0000256" key="1">
    <source>
        <dbReference type="SAM" id="MobiDB-lite"/>
    </source>
</evidence>
<proteinExistence type="predicted"/>
<organism evidence="2 3">
    <name type="scientific">Acorus gramineus</name>
    <name type="common">Dwarf sweet flag</name>
    <dbReference type="NCBI Taxonomy" id="55184"/>
    <lineage>
        <taxon>Eukaryota</taxon>
        <taxon>Viridiplantae</taxon>
        <taxon>Streptophyta</taxon>
        <taxon>Embryophyta</taxon>
        <taxon>Tracheophyta</taxon>
        <taxon>Spermatophyta</taxon>
        <taxon>Magnoliopsida</taxon>
        <taxon>Liliopsida</taxon>
        <taxon>Acoraceae</taxon>
        <taxon>Acorus</taxon>
    </lineage>
</organism>
<gene>
    <name evidence="2" type="ORF">QJS04_geneDACA023977</name>
</gene>
<protein>
    <submittedName>
        <fullName evidence="2">Late embryogenesis abundant protein Lea14-A</fullName>
    </submittedName>
</protein>
<reference evidence="2" key="1">
    <citation type="journal article" date="2023" name="Nat. Commun.">
        <title>Diploid and tetraploid genomes of Acorus and the evolution of monocots.</title>
        <authorList>
            <person name="Ma L."/>
            <person name="Liu K.W."/>
            <person name="Li Z."/>
            <person name="Hsiao Y.Y."/>
            <person name="Qi Y."/>
            <person name="Fu T."/>
            <person name="Tang G.D."/>
            <person name="Zhang D."/>
            <person name="Sun W.H."/>
            <person name="Liu D.K."/>
            <person name="Li Y."/>
            <person name="Chen G.Z."/>
            <person name="Liu X.D."/>
            <person name="Liao X.Y."/>
            <person name="Jiang Y.T."/>
            <person name="Yu X."/>
            <person name="Hao Y."/>
            <person name="Huang J."/>
            <person name="Zhao X.W."/>
            <person name="Ke S."/>
            <person name="Chen Y.Y."/>
            <person name="Wu W.L."/>
            <person name="Hsu J.L."/>
            <person name="Lin Y.F."/>
            <person name="Huang M.D."/>
            <person name="Li C.Y."/>
            <person name="Huang L."/>
            <person name="Wang Z.W."/>
            <person name="Zhao X."/>
            <person name="Zhong W.Y."/>
            <person name="Peng D.H."/>
            <person name="Ahmad S."/>
            <person name="Lan S."/>
            <person name="Zhang J.S."/>
            <person name="Tsai W.C."/>
            <person name="Van de Peer Y."/>
            <person name="Liu Z.J."/>
        </authorList>
    </citation>
    <scope>NUCLEOTIDE SEQUENCE</scope>
    <source>
        <strain evidence="2">SCP</strain>
    </source>
</reference>
<dbReference type="EMBL" id="JAUJYN010000083">
    <property type="protein sequence ID" value="KAK1256763.1"/>
    <property type="molecule type" value="Genomic_DNA"/>
</dbReference>
<dbReference type="Proteomes" id="UP001179952">
    <property type="component" value="Unassembled WGS sequence"/>
</dbReference>
<reference evidence="2" key="2">
    <citation type="submission" date="2023-06" db="EMBL/GenBank/DDBJ databases">
        <authorList>
            <person name="Ma L."/>
            <person name="Liu K.-W."/>
            <person name="Li Z."/>
            <person name="Hsiao Y.-Y."/>
            <person name="Qi Y."/>
            <person name="Fu T."/>
            <person name="Tang G."/>
            <person name="Zhang D."/>
            <person name="Sun W.-H."/>
            <person name="Liu D.-K."/>
            <person name="Li Y."/>
            <person name="Chen G.-Z."/>
            <person name="Liu X.-D."/>
            <person name="Liao X.-Y."/>
            <person name="Jiang Y.-T."/>
            <person name="Yu X."/>
            <person name="Hao Y."/>
            <person name="Huang J."/>
            <person name="Zhao X.-W."/>
            <person name="Ke S."/>
            <person name="Chen Y.-Y."/>
            <person name="Wu W.-L."/>
            <person name="Hsu J.-L."/>
            <person name="Lin Y.-F."/>
            <person name="Huang M.-D."/>
            <person name="Li C.-Y."/>
            <person name="Huang L."/>
            <person name="Wang Z.-W."/>
            <person name="Zhao X."/>
            <person name="Zhong W.-Y."/>
            <person name="Peng D.-H."/>
            <person name="Ahmad S."/>
            <person name="Lan S."/>
            <person name="Zhang J.-S."/>
            <person name="Tsai W.-C."/>
            <person name="Van De Peer Y."/>
            <person name="Liu Z.-J."/>
        </authorList>
    </citation>
    <scope>NUCLEOTIDE SEQUENCE</scope>
    <source>
        <strain evidence="2">SCP</strain>
        <tissue evidence="2">Leaves</tissue>
    </source>
</reference>
<accession>A0AAV8ZXP6</accession>
<dbReference type="AlphaFoldDB" id="A0AAV8ZXP6"/>
<sequence>MAQLVDKAKKWVSEKVANVKKPEAELGDVSVKNVSKDSTNFTSQNSCPRTSSRALPPSSRTAALENSLQGQPCAIVVVVAVVSASHGQRQQHRR</sequence>
<dbReference type="Gene3D" id="2.60.40.1820">
    <property type="match status" value="1"/>
</dbReference>
<evidence type="ECO:0000313" key="2">
    <source>
        <dbReference type="EMBL" id="KAK1256763.1"/>
    </source>
</evidence>
<evidence type="ECO:0000313" key="3">
    <source>
        <dbReference type="Proteomes" id="UP001179952"/>
    </source>
</evidence>